<dbReference type="EMBL" id="CAUYUJ010005907">
    <property type="protein sequence ID" value="CAK0815414.1"/>
    <property type="molecule type" value="Genomic_DNA"/>
</dbReference>
<sequence length="110" mass="12416">MDIIRFTKMDRCHDQGKRRITLCVGEYRKELIGALQQLGAELKPGRAPASHMESELQEWLGFSIVESAARQTIFSGPSSIADSFTRYWYSFGGGGRFEDVGEEGCRTYDN</sequence>
<evidence type="ECO:0000313" key="1">
    <source>
        <dbReference type="EMBL" id="CAK0815414.1"/>
    </source>
</evidence>
<dbReference type="Proteomes" id="UP001189429">
    <property type="component" value="Unassembled WGS sequence"/>
</dbReference>
<accession>A0ABN9R929</accession>
<organism evidence="1 2">
    <name type="scientific">Prorocentrum cordatum</name>
    <dbReference type="NCBI Taxonomy" id="2364126"/>
    <lineage>
        <taxon>Eukaryota</taxon>
        <taxon>Sar</taxon>
        <taxon>Alveolata</taxon>
        <taxon>Dinophyceae</taxon>
        <taxon>Prorocentrales</taxon>
        <taxon>Prorocentraceae</taxon>
        <taxon>Prorocentrum</taxon>
    </lineage>
</organism>
<protein>
    <submittedName>
        <fullName evidence="1">Uncharacterized protein</fullName>
    </submittedName>
</protein>
<proteinExistence type="predicted"/>
<comment type="caution">
    <text evidence="1">The sequence shown here is derived from an EMBL/GenBank/DDBJ whole genome shotgun (WGS) entry which is preliminary data.</text>
</comment>
<name>A0ABN9R929_9DINO</name>
<gene>
    <name evidence="1" type="ORF">PCOR1329_LOCUS18721</name>
</gene>
<keyword evidence="2" id="KW-1185">Reference proteome</keyword>
<evidence type="ECO:0000313" key="2">
    <source>
        <dbReference type="Proteomes" id="UP001189429"/>
    </source>
</evidence>
<reference evidence="1" key="1">
    <citation type="submission" date="2023-10" db="EMBL/GenBank/DDBJ databases">
        <authorList>
            <person name="Chen Y."/>
            <person name="Shah S."/>
            <person name="Dougan E. K."/>
            <person name="Thang M."/>
            <person name="Chan C."/>
        </authorList>
    </citation>
    <scope>NUCLEOTIDE SEQUENCE [LARGE SCALE GENOMIC DNA]</scope>
</reference>